<gene>
    <name evidence="1" type="ORF">O3W52_27355</name>
</gene>
<dbReference type="InterPro" id="IPR029470">
    <property type="entry name" value="PDDEXK_4"/>
</dbReference>
<keyword evidence="2" id="KW-1185">Reference proteome</keyword>
<evidence type="ECO:0000313" key="1">
    <source>
        <dbReference type="EMBL" id="MCZ4093541.1"/>
    </source>
</evidence>
<evidence type="ECO:0000313" key="2">
    <source>
        <dbReference type="Proteomes" id="UP001079430"/>
    </source>
</evidence>
<dbReference type="Proteomes" id="UP001079430">
    <property type="component" value="Unassembled WGS sequence"/>
</dbReference>
<dbReference type="RefSeq" id="WP_269285322.1">
    <property type="nucleotide sequence ID" value="NZ_JAPVOI010000005.1"/>
</dbReference>
<accession>A0ABT4KQH5</accession>
<proteinExistence type="predicted"/>
<dbReference type="Pfam" id="PF14281">
    <property type="entry name" value="PDDEXK_4"/>
    <property type="match status" value="1"/>
</dbReference>
<sequence>MLETHSFHFRLSELLQRINALLPQERTIEATPPDEAKLRGLLSDLSPLITAFSAIGNADDIWSVVGLERNEVRTARVLTWLLDPRGSHGARATYFKTLWQNIPEQRRPFELGTVLRATRETVPIGDGQNRVDIEVEGDDFIVIIEVKIDAVEGLNQLSRYVSVAKAKATVRGKSKFAVLFLTPGRPLTLPQHCVHVSWLDISRAIKQTLKANPSESMGAHLASSFADHIRSL</sequence>
<dbReference type="EMBL" id="JAPVOI010000005">
    <property type="protein sequence ID" value="MCZ4093541.1"/>
    <property type="molecule type" value="Genomic_DNA"/>
</dbReference>
<comment type="caution">
    <text evidence="1">The sequence shown here is derived from an EMBL/GenBank/DDBJ whole genome shotgun (WGS) entry which is preliminary data.</text>
</comment>
<organism evidence="1 2">
    <name type="scientific">Sinorhizobium psoraleae</name>
    <dbReference type="NCBI Taxonomy" id="520838"/>
    <lineage>
        <taxon>Bacteria</taxon>
        <taxon>Pseudomonadati</taxon>
        <taxon>Pseudomonadota</taxon>
        <taxon>Alphaproteobacteria</taxon>
        <taxon>Hyphomicrobiales</taxon>
        <taxon>Rhizobiaceae</taxon>
        <taxon>Sinorhizobium/Ensifer group</taxon>
        <taxon>Sinorhizobium</taxon>
    </lineage>
</organism>
<protein>
    <submittedName>
        <fullName evidence="1">PD-(D/E)XK nuclease family protein</fullName>
    </submittedName>
</protein>
<name>A0ABT4KQH5_9HYPH</name>
<reference evidence="1" key="1">
    <citation type="submission" date="2022-10" db="EMBL/GenBank/DDBJ databases">
        <title>Whole genome sequencing of three plant growth promoting bacteria isolated from Vachellia tortilis subsp. raddiana in Morocco.</title>
        <authorList>
            <person name="Hnini M."/>
            <person name="Zouagui R."/>
            <person name="Zouagui H."/>
            <person name="Chemao Elfihri M.-W."/>
            <person name="Ibrahimi A."/>
            <person name="Sbabou L."/>
            <person name="Aurag J."/>
        </authorList>
    </citation>
    <scope>NUCLEOTIDE SEQUENCE</scope>
    <source>
        <strain evidence="1">LMR678</strain>
    </source>
</reference>